<keyword evidence="2" id="KW-1015">Disulfide bond</keyword>
<organism evidence="3 4">
    <name type="scientific">Ceratosolen solmsi marchali</name>
    <dbReference type="NCBI Taxonomy" id="326594"/>
    <lineage>
        <taxon>Eukaryota</taxon>
        <taxon>Metazoa</taxon>
        <taxon>Ecdysozoa</taxon>
        <taxon>Arthropoda</taxon>
        <taxon>Hexapoda</taxon>
        <taxon>Insecta</taxon>
        <taxon>Pterygota</taxon>
        <taxon>Neoptera</taxon>
        <taxon>Endopterygota</taxon>
        <taxon>Hymenoptera</taxon>
        <taxon>Apocrita</taxon>
        <taxon>Proctotrupomorpha</taxon>
        <taxon>Chalcidoidea</taxon>
        <taxon>Agaonidae</taxon>
        <taxon>Agaoninae</taxon>
        <taxon>Ceratosolen</taxon>
    </lineage>
</organism>
<keyword evidence="3" id="KW-1185">Reference proteome</keyword>
<proteinExistence type="inferred from homology"/>
<dbReference type="Gene3D" id="2.60.9.10">
    <property type="entry name" value="Neurohypophysial hormone domain"/>
    <property type="match status" value="1"/>
</dbReference>
<name>A0AAJ6YWR5_9HYME</name>
<dbReference type="GeneID" id="105368513"/>
<dbReference type="GO" id="GO:0030141">
    <property type="term" value="C:secretory granule"/>
    <property type="evidence" value="ECO:0007669"/>
    <property type="project" value="TreeGrafter"/>
</dbReference>
<evidence type="ECO:0000256" key="1">
    <source>
        <dbReference type="ARBA" id="ARBA00007369"/>
    </source>
</evidence>
<dbReference type="SUPFAM" id="SSF49606">
    <property type="entry name" value="Neurophysin II"/>
    <property type="match status" value="1"/>
</dbReference>
<dbReference type="GO" id="GO:0005185">
    <property type="term" value="F:neurohypophyseal hormone activity"/>
    <property type="evidence" value="ECO:0007669"/>
    <property type="project" value="InterPro"/>
</dbReference>
<gene>
    <name evidence="4" type="primary">LOC105368513</name>
</gene>
<dbReference type="GO" id="GO:0005615">
    <property type="term" value="C:extracellular space"/>
    <property type="evidence" value="ECO:0007669"/>
    <property type="project" value="TreeGrafter"/>
</dbReference>
<dbReference type="KEGG" id="csol:105368513"/>
<dbReference type="RefSeq" id="XP_011505828.1">
    <property type="nucleotide sequence ID" value="XM_011507526.1"/>
</dbReference>
<dbReference type="AlphaFoldDB" id="A0AAJ6YWR5"/>
<evidence type="ECO:0000313" key="4">
    <source>
        <dbReference type="RefSeq" id="XP_011505828.1"/>
    </source>
</evidence>
<dbReference type="SMART" id="SM00003">
    <property type="entry name" value="NH"/>
    <property type="match status" value="1"/>
</dbReference>
<reference evidence="4" key="1">
    <citation type="submission" date="2025-08" db="UniProtKB">
        <authorList>
            <consortium name="RefSeq"/>
        </authorList>
    </citation>
    <scope>IDENTIFICATION</scope>
</reference>
<dbReference type="Proteomes" id="UP000695007">
    <property type="component" value="Unplaced"/>
</dbReference>
<dbReference type="PANTHER" id="PTHR11681">
    <property type="entry name" value="NEUROPHYSIN"/>
    <property type="match status" value="1"/>
</dbReference>
<evidence type="ECO:0000313" key="3">
    <source>
        <dbReference type="Proteomes" id="UP000695007"/>
    </source>
</evidence>
<dbReference type="PANTHER" id="PTHR11681:SF5">
    <property type="entry name" value="ISOTOCIN"/>
    <property type="match status" value="1"/>
</dbReference>
<protein>
    <submittedName>
        <fullName evidence="4">Isotocin-neurophysin IT 2-like</fullName>
    </submittedName>
</protein>
<evidence type="ECO:0000256" key="2">
    <source>
        <dbReference type="ARBA" id="ARBA00023157"/>
    </source>
</evidence>
<dbReference type="PRINTS" id="PR00831">
    <property type="entry name" value="NEUROPHYSIN"/>
</dbReference>
<sequence length="94" mass="10245">MTNYPRGGKRAMFANPTFLLDKIAREFGPHICCGPTMGCLLGTPEAHHCQKESLYSQPYVAGFAMCRGNSGRCAANGIMNNIPKNHVSLIHHAN</sequence>
<comment type="similarity">
    <text evidence="1">Belongs to the vasopressin/oxytocin family.</text>
</comment>
<accession>A0AAJ6YWR5</accession>
<dbReference type="InterPro" id="IPR000981">
    <property type="entry name" value="Neurhyp_horm"/>
</dbReference>
<dbReference type="Pfam" id="PF00184">
    <property type="entry name" value="Hormone_5"/>
    <property type="match status" value="1"/>
</dbReference>
<dbReference type="InterPro" id="IPR036387">
    <property type="entry name" value="Neurhyp_horm_dom_sf"/>
</dbReference>